<keyword evidence="2" id="KW-1015">Disulfide bond</keyword>
<name>A0ABQ9ER70_TEGGR</name>
<proteinExistence type="predicted"/>
<keyword evidence="1" id="KW-0732">Signal</keyword>
<dbReference type="PANTHER" id="PTHR44337:SF20">
    <property type="entry name" value="CARCINOEMBRYONIC ANTIGEN-RELATED CELL ADHESION MOLECULE 5-RELATED"/>
    <property type="match status" value="1"/>
</dbReference>
<dbReference type="SUPFAM" id="SSF48726">
    <property type="entry name" value="Immunoglobulin"/>
    <property type="match status" value="1"/>
</dbReference>
<dbReference type="PROSITE" id="PS50835">
    <property type="entry name" value="IG_LIKE"/>
    <property type="match status" value="2"/>
</dbReference>
<dbReference type="InterPro" id="IPR007110">
    <property type="entry name" value="Ig-like_dom"/>
</dbReference>
<feature type="transmembrane region" description="Helical" evidence="5">
    <location>
        <begin position="419"/>
        <end position="445"/>
    </location>
</feature>
<dbReference type="PANTHER" id="PTHR44337">
    <property type="entry name" value="CARCINOEMBRYONIC ANTIGEN-RELATED CELL ADHESION MOLECULE 8"/>
    <property type="match status" value="1"/>
</dbReference>
<keyword evidence="5" id="KW-1133">Transmembrane helix</keyword>
<keyword evidence="5" id="KW-0472">Membrane</keyword>
<dbReference type="InterPro" id="IPR036179">
    <property type="entry name" value="Ig-like_dom_sf"/>
</dbReference>
<evidence type="ECO:0000259" key="6">
    <source>
        <dbReference type="PROSITE" id="PS50835"/>
    </source>
</evidence>
<feature type="domain" description="Ig-like" evidence="6">
    <location>
        <begin position="314"/>
        <end position="409"/>
    </location>
</feature>
<protein>
    <recommendedName>
        <fullName evidence="6">Ig-like domain-containing protein</fullName>
    </recommendedName>
</protein>
<feature type="domain" description="Ig-like" evidence="6">
    <location>
        <begin position="126"/>
        <end position="216"/>
    </location>
</feature>
<gene>
    <name evidence="7" type="ORF">KUTeg_014749</name>
</gene>
<keyword evidence="8" id="KW-1185">Reference proteome</keyword>
<evidence type="ECO:0000256" key="3">
    <source>
        <dbReference type="ARBA" id="ARBA00023180"/>
    </source>
</evidence>
<reference evidence="7 8" key="1">
    <citation type="submission" date="2022-12" db="EMBL/GenBank/DDBJ databases">
        <title>Chromosome-level genome of Tegillarca granosa.</title>
        <authorList>
            <person name="Kim J."/>
        </authorList>
    </citation>
    <scope>NUCLEOTIDE SEQUENCE [LARGE SCALE GENOMIC DNA]</scope>
    <source>
        <strain evidence="7">Teg-2019</strain>
        <tissue evidence="7">Adductor muscle</tissue>
    </source>
</reference>
<keyword evidence="5" id="KW-0812">Transmembrane</keyword>
<sequence length="540" mass="60421">MFYLFSFLVLSTIEEKGETNALDYTIIGIVIGVSVTVAVTVTVVIVIYFARRRRINKNENETIKMNEKIESKYEELQVRTAQEPYDAPGTEVLKKIYINDVGDKEHYGHSQTEEDKAEYEEIQGRDAVAVTSIEINNGSNFTINVHSTKTIICLAEGLPQPIITLRYISNSSIIKSVNGLRLDFTFPWVRCEETGIYTCEAINKFTPRLPLQKNIFVLQLIRTNLKKDGFETYILKTSTIIGTDEDVFTVRPVGDRDIEEVQVDDSSLRQNEKVEERNEMNVYNDMVAEDAYEIDGNIAFATLLIYGRLSYAVENHDFILSCESSEEAAAIVWTRDGADISAAYVESNVCKSADTGTGLLSNYRYNCTDNKTFNLIIPGDRILQEDGSKWQCKEAGGGVSSNVYILTVTKESESDSKNVLGLVIGSGFGCIAVIFLVVVSVIFIIQGMKKPSKATYGKRNNSDTNQHIDGRLQTSIDQRANDKIHFEDVYENAGADIESDHRDNNLGASHDTTINSVIESEAIMEKTYPTKTLISRCTKI</sequence>
<evidence type="ECO:0000256" key="4">
    <source>
        <dbReference type="ARBA" id="ARBA00023319"/>
    </source>
</evidence>
<keyword evidence="3" id="KW-0325">Glycoprotein</keyword>
<evidence type="ECO:0000313" key="7">
    <source>
        <dbReference type="EMBL" id="KAJ8307699.1"/>
    </source>
</evidence>
<evidence type="ECO:0000256" key="2">
    <source>
        <dbReference type="ARBA" id="ARBA00023157"/>
    </source>
</evidence>
<keyword evidence="4" id="KW-0393">Immunoglobulin domain</keyword>
<evidence type="ECO:0000256" key="5">
    <source>
        <dbReference type="SAM" id="Phobius"/>
    </source>
</evidence>
<comment type="caution">
    <text evidence="7">The sequence shown here is derived from an EMBL/GenBank/DDBJ whole genome shotgun (WGS) entry which is preliminary data.</text>
</comment>
<accession>A0ABQ9ER70</accession>
<evidence type="ECO:0000313" key="8">
    <source>
        <dbReference type="Proteomes" id="UP001217089"/>
    </source>
</evidence>
<feature type="transmembrane region" description="Helical" evidence="5">
    <location>
        <begin position="26"/>
        <end position="50"/>
    </location>
</feature>
<dbReference type="InterPro" id="IPR052598">
    <property type="entry name" value="IgSF_CEA-related"/>
</dbReference>
<dbReference type="Proteomes" id="UP001217089">
    <property type="component" value="Unassembled WGS sequence"/>
</dbReference>
<dbReference type="EMBL" id="JARBDR010000752">
    <property type="protein sequence ID" value="KAJ8307699.1"/>
    <property type="molecule type" value="Genomic_DNA"/>
</dbReference>
<organism evidence="7 8">
    <name type="scientific">Tegillarca granosa</name>
    <name type="common">Malaysian cockle</name>
    <name type="synonym">Anadara granosa</name>
    <dbReference type="NCBI Taxonomy" id="220873"/>
    <lineage>
        <taxon>Eukaryota</taxon>
        <taxon>Metazoa</taxon>
        <taxon>Spiralia</taxon>
        <taxon>Lophotrochozoa</taxon>
        <taxon>Mollusca</taxon>
        <taxon>Bivalvia</taxon>
        <taxon>Autobranchia</taxon>
        <taxon>Pteriomorphia</taxon>
        <taxon>Arcoida</taxon>
        <taxon>Arcoidea</taxon>
        <taxon>Arcidae</taxon>
        <taxon>Tegillarca</taxon>
    </lineage>
</organism>
<evidence type="ECO:0000256" key="1">
    <source>
        <dbReference type="ARBA" id="ARBA00022729"/>
    </source>
</evidence>